<sequence length="141" mass="16399">MKTLNSFNPLESRTYKFKKAHIEFFCPLCRTQRAVVTNPHLDAKNYLQMFMLTVVTTAILYPFMSFAGVFSFFLYWAGFEATLRLTFKKEIPCPHCGFDASWYKKDVRIAKAKVKEFWQTKGGHGEISPDNVDQAFEDMTQ</sequence>
<reference evidence="3" key="1">
    <citation type="journal article" date="2019" name="Int. J. Syst. Evol. Microbiol.">
        <title>Halobacteriovorax valvorus sp. nov., a novel prokaryotic predator isolated from coastal seawater of China.</title>
        <authorList>
            <person name="Chen M.-X."/>
        </authorList>
    </citation>
    <scope>NUCLEOTIDE SEQUENCE [LARGE SCALE GENOMIC DNA]</scope>
    <source>
        <strain evidence="3">BL9</strain>
    </source>
</reference>
<keyword evidence="1" id="KW-0472">Membrane</keyword>
<proteinExistence type="predicted"/>
<protein>
    <recommendedName>
        <fullName evidence="4">LITAF domain-containing protein</fullName>
    </recommendedName>
</protein>
<comment type="caution">
    <text evidence="2">The sequence shown here is derived from an EMBL/GenBank/DDBJ whole genome shotgun (WGS) entry which is preliminary data.</text>
</comment>
<keyword evidence="3" id="KW-1185">Reference proteome</keyword>
<evidence type="ECO:0000313" key="2">
    <source>
        <dbReference type="EMBL" id="RZF21900.1"/>
    </source>
</evidence>
<evidence type="ECO:0000256" key="1">
    <source>
        <dbReference type="SAM" id="Phobius"/>
    </source>
</evidence>
<name>A0ABY0IH33_9BACT</name>
<evidence type="ECO:0000313" key="3">
    <source>
        <dbReference type="Proteomes" id="UP000443582"/>
    </source>
</evidence>
<gene>
    <name evidence="2" type="ORF">DAY19_09425</name>
</gene>
<feature type="transmembrane region" description="Helical" evidence="1">
    <location>
        <begin position="49"/>
        <end position="79"/>
    </location>
</feature>
<evidence type="ECO:0008006" key="4">
    <source>
        <dbReference type="Google" id="ProtNLM"/>
    </source>
</evidence>
<dbReference type="Proteomes" id="UP000443582">
    <property type="component" value="Unassembled WGS sequence"/>
</dbReference>
<organism evidence="2 3">
    <name type="scientific">Halobacteriovorax vibrionivorans</name>
    <dbReference type="NCBI Taxonomy" id="2152716"/>
    <lineage>
        <taxon>Bacteria</taxon>
        <taxon>Pseudomonadati</taxon>
        <taxon>Bdellovibrionota</taxon>
        <taxon>Bacteriovoracia</taxon>
        <taxon>Bacteriovoracales</taxon>
        <taxon>Halobacteriovoraceae</taxon>
        <taxon>Halobacteriovorax</taxon>
    </lineage>
</organism>
<dbReference type="EMBL" id="QDKL01000002">
    <property type="protein sequence ID" value="RZF21900.1"/>
    <property type="molecule type" value="Genomic_DNA"/>
</dbReference>
<accession>A0ABY0IH33</accession>
<dbReference type="RefSeq" id="WP_115361762.1">
    <property type="nucleotide sequence ID" value="NZ_QDKL01000002.1"/>
</dbReference>
<keyword evidence="1" id="KW-1133">Transmembrane helix</keyword>
<keyword evidence="1" id="KW-0812">Transmembrane</keyword>